<evidence type="ECO:0000256" key="17">
    <source>
        <dbReference type="PIRNR" id="PIRNR000732"/>
    </source>
</evidence>
<dbReference type="SUPFAM" id="SSF52009">
    <property type="entry name" value="Phosphohistidine domain"/>
    <property type="match status" value="1"/>
</dbReference>
<evidence type="ECO:0000256" key="4">
    <source>
        <dbReference type="ARBA" id="ARBA00004496"/>
    </source>
</evidence>
<dbReference type="Gene3D" id="3.50.30.10">
    <property type="entry name" value="Phosphohistidine domain"/>
    <property type="match status" value="1"/>
</dbReference>
<dbReference type="RefSeq" id="WP_186854510.1">
    <property type="nucleotide sequence ID" value="NZ_JACOPG010000003.1"/>
</dbReference>
<dbReference type="InterPro" id="IPR015813">
    <property type="entry name" value="Pyrv/PenolPyrv_kinase-like_dom"/>
</dbReference>
<comment type="function">
    <text evidence="3 17">General (non sugar-specific) component of the phosphoenolpyruvate-dependent sugar phosphotransferase system (sugar PTS). This major carbohydrate active-transport system catalyzes the phosphorylation of incoming sugar substrates concomitantly with their translocation across the cell membrane. Enzyme I transfers the phosphoryl group from phosphoenolpyruvate (PEP) to the phosphoryl carrier protein (HPr).</text>
</comment>
<evidence type="ECO:0000256" key="9">
    <source>
        <dbReference type="ARBA" id="ARBA00022490"/>
    </source>
</evidence>
<dbReference type="Gene3D" id="1.10.274.10">
    <property type="entry name" value="PtsI, HPr-binding domain"/>
    <property type="match status" value="1"/>
</dbReference>
<dbReference type="InterPro" id="IPR000121">
    <property type="entry name" value="PEP_util_C"/>
</dbReference>
<gene>
    <name evidence="22" type="primary">ptsP</name>
    <name evidence="22" type="ORF">H8R94_09480</name>
</gene>
<sequence>MGERQKFLCGNAVSKGIAIAKAYRYEPLDLKVSKSKCDKEETEAECRRFQSAREQAKEELQTLYAALEEEHPDQAKIFVAHQEVLEDEEMTEETENVIKEDCLTAESAVDTIFNQYADLLKQVEDPLIAGRAADLLDVKARVLRLLLGKEEKRLDHFAEDVIVVAHDLLPSDTANLDRDHVKGLITEVGGSNSHCAILARSFSLPAILGAEDAMTQIQDGQDLILDGLSGQIWLDFSQEEKEQYEQKRQLWKKQIEEEQTYLLRPGATKDEVKIALGINVGSDAYDTAGAAYDFIGLFRTEFLYMENDHMPTEEEQFSVYRRILEGAKGKPVTLRTLDIGGDKTLPYFSLPKEDNPFLGERALRLCFSHMEIFETQMRAALRASVYGNLQIMFPMVGSMEDIRRAKEAVRKVMDALKQEGIAYDPKVKIGVMIEVPSLALQADLVAQEVDFASIGSNDLTQYVCAADRMNAAMEPYYQTYAPAMVRLLGFVFESFQKANKPISVCGEMAGNPKGAALLVGLGARKLSMNAAMLAAVKAELARHRIDELEKMAKTCQKLCTEKEIKEQMEM</sequence>
<evidence type="ECO:0000259" key="20">
    <source>
        <dbReference type="Pfam" id="PF02896"/>
    </source>
</evidence>
<dbReference type="SUPFAM" id="SSF51621">
    <property type="entry name" value="Phosphoenolpyruvate/pyruvate domain"/>
    <property type="match status" value="1"/>
</dbReference>
<dbReference type="InterPro" id="IPR024692">
    <property type="entry name" value="PTS_EI"/>
</dbReference>
<dbReference type="NCBIfam" id="TIGR01417">
    <property type="entry name" value="PTS_I_fam"/>
    <property type="match status" value="1"/>
</dbReference>
<comment type="similarity">
    <text evidence="5 17">Belongs to the PEP-utilizing enzyme family.</text>
</comment>
<protein>
    <recommendedName>
        <fullName evidence="7 17">Phosphoenolpyruvate-protein phosphotransferase</fullName>
        <ecNumber evidence="6 17">2.7.3.9</ecNumber>
    </recommendedName>
    <alternativeName>
        <fullName evidence="16 17">Phosphotransferase system, enzyme I</fullName>
    </alternativeName>
</protein>
<dbReference type="EC" id="2.7.3.9" evidence="6 17"/>
<name>A0ABR7GHA9_9FIRM</name>
<keyword evidence="18" id="KW-0175">Coiled coil</keyword>
<keyword evidence="14 17" id="KW-0418">Kinase</keyword>
<feature type="domain" description="PEP-utilising enzyme mobile" evidence="19">
    <location>
        <begin position="158"/>
        <end position="230"/>
    </location>
</feature>
<evidence type="ECO:0000259" key="19">
    <source>
        <dbReference type="Pfam" id="PF00391"/>
    </source>
</evidence>
<evidence type="ECO:0000256" key="13">
    <source>
        <dbReference type="ARBA" id="ARBA00022723"/>
    </source>
</evidence>
<dbReference type="InterPro" id="IPR040442">
    <property type="entry name" value="Pyrv_kinase-like_dom_sf"/>
</dbReference>
<evidence type="ECO:0000256" key="8">
    <source>
        <dbReference type="ARBA" id="ARBA00022448"/>
    </source>
</evidence>
<keyword evidence="12 17" id="KW-0598">Phosphotransferase system</keyword>
<evidence type="ECO:0000256" key="14">
    <source>
        <dbReference type="ARBA" id="ARBA00022777"/>
    </source>
</evidence>
<comment type="cofactor">
    <cofactor evidence="2 17">
        <name>Mg(2+)</name>
        <dbReference type="ChEBI" id="CHEBI:18420"/>
    </cofactor>
</comment>
<comment type="subcellular location">
    <subcellularLocation>
        <location evidence="4 17">Cytoplasm</location>
    </subcellularLocation>
</comment>
<organism evidence="22 23">
    <name type="scientific">Roseburia lenta</name>
    <dbReference type="NCBI Taxonomy" id="2763061"/>
    <lineage>
        <taxon>Bacteria</taxon>
        <taxon>Bacillati</taxon>
        <taxon>Bacillota</taxon>
        <taxon>Clostridia</taxon>
        <taxon>Lachnospirales</taxon>
        <taxon>Lachnospiraceae</taxon>
        <taxon>Roseburia</taxon>
    </lineage>
</organism>
<feature type="coiled-coil region" evidence="18">
    <location>
        <begin position="39"/>
        <end position="70"/>
    </location>
</feature>
<comment type="catalytic activity">
    <reaction evidence="1 17">
        <text>L-histidyl-[protein] + phosphoenolpyruvate = N(pros)-phospho-L-histidyl-[protein] + pyruvate</text>
        <dbReference type="Rhea" id="RHEA:23880"/>
        <dbReference type="Rhea" id="RHEA-COMP:9745"/>
        <dbReference type="Rhea" id="RHEA-COMP:9746"/>
        <dbReference type="ChEBI" id="CHEBI:15361"/>
        <dbReference type="ChEBI" id="CHEBI:29979"/>
        <dbReference type="ChEBI" id="CHEBI:58702"/>
        <dbReference type="ChEBI" id="CHEBI:64837"/>
        <dbReference type="EC" id="2.7.3.9"/>
    </reaction>
</comment>
<evidence type="ECO:0000313" key="22">
    <source>
        <dbReference type="EMBL" id="MBC5686829.1"/>
    </source>
</evidence>
<evidence type="ECO:0000256" key="15">
    <source>
        <dbReference type="ARBA" id="ARBA00022842"/>
    </source>
</evidence>
<evidence type="ECO:0000256" key="10">
    <source>
        <dbReference type="ARBA" id="ARBA00022597"/>
    </source>
</evidence>
<dbReference type="InterPro" id="IPR008731">
    <property type="entry name" value="PTS_EIN"/>
</dbReference>
<evidence type="ECO:0000256" key="3">
    <source>
        <dbReference type="ARBA" id="ARBA00002728"/>
    </source>
</evidence>
<proteinExistence type="inferred from homology"/>
<dbReference type="SUPFAM" id="SSF47831">
    <property type="entry name" value="Enzyme I of the PEP:sugar phosphotransferase system HPr-binding (sub)domain"/>
    <property type="match status" value="1"/>
</dbReference>
<accession>A0ABR7GHA9</accession>
<keyword evidence="10 17" id="KW-0762">Sugar transport</keyword>
<dbReference type="Pfam" id="PF00391">
    <property type="entry name" value="PEP-utilizers"/>
    <property type="match status" value="1"/>
</dbReference>
<evidence type="ECO:0000256" key="1">
    <source>
        <dbReference type="ARBA" id="ARBA00000683"/>
    </source>
</evidence>
<keyword evidence="9 17" id="KW-0963">Cytoplasm</keyword>
<dbReference type="Pfam" id="PF02896">
    <property type="entry name" value="PEP-utilizers_C"/>
    <property type="match status" value="1"/>
</dbReference>
<evidence type="ECO:0000256" key="6">
    <source>
        <dbReference type="ARBA" id="ARBA00012232"/>
    </source>
</evidence>
<feature type="domain" description="PEP-utilising enzyme C-terminal" evidence="20">
    <location>
        <begin position="265"/>
        <end position="543"/>
    </location>
</feature>
<comment type="caution">
    <text evidence="22">The sequence shown here is derived from an EMBL/GenBank/DDBJ whole genome shotgun (WGS) entry which is preliminary data.</text>
</comment>
<dbReference type="InterPro" id="IPR036618">
    <property type="entry name" value="PtsI_HPr-bd_sf"/>
</dbReference>
<evidence type="ECO:0000256" key="2">
    <source>
        <dbReference type="ARBA" id="ARBA00001946"/>
    </source>
</evidence>
<evidence type="ECO:0000256" key="5">
    <source>
        <dbReference type="ARBA" id="ARBA00007837"/>
    </source>
</evidence>
<feature type="domain" description="Phosphotransferase system enzyme I N-terminal" evidence="21">
    <location>
        <begin position="10"/>
        <end position="131"/>
    </location>
</feature>
<evidence type="ECO:0000256" key="11">
    <source>
        <dbReference type="ARBA" id="ARBA00022679"/>
    </source>
</evidence>
<evidence type="ECO:0000256" key="7">
    <source>
        <dbReference type="ARBA" id="ARBA00016544"/>
    </source>
</evidence>
<evidence type="ECO:0000259" key="21">
    <source>
        <dbReference type="Pfam" id="PF05524"/>
    </source>
</evidence>
<dbReference type="Pfam" id="PF05524">
    <property type="entry name" value="PEP-utilisers_N"/>
    <property type="match status" value="1"/>
</dbReference>
<dbReference type="PIRSF" id="PIRSF000732">
    <property type="entry name" value="PTS_enzyme_I"/>
    <property type="match status" value="1"/>
</dbReference>
<evidence type="ECO:0000256" key="12">
    <source>
        <dbReference type="ARBA" id="ARBA00022683"/>
    </source>
</evidence>
<keyword evidence="13 17" id="KW-0479">Metal-binding</keyword>
<keyword evidence="11 17" id="KW-0808">Transferase</keyword>
<dbReference type="PANTHER" id="PTHR46244:SF3">
    <property type="entry name" value="PHOSPHOENOLPYRUVATE-PROTEIN PHOSPHOTRANSFERASE"/>
    <property type="match status" value="1"/>
</dbReference>
<dbReference type="InterPro" id="IPR008279">
    <property type="entry name" value="PEP-util_enz_mobile_dom"/>
</dbReference>
<keyword evidence="8 17" id="KW-0813">Transport</keyword>
<reference evidence="22 23" key="1">
    <citation type="submission" date="2020-08" db="EMBL/GenBank/DDBJ databases">
        <title>Genome public.</title>
        <authorList>
            <person name="Liu C."/>
            <person name="Sun Q."/>
        </authorList>
    </citation>
    <scope>NUCLEOTIDE SEQUENCE [LARGE SCALE GENOMIC DNA]</scope>
    <source>
        <strain evidence="22 23">NSJ-9</strain>
    </source>
</reference>
<dbReference type="InterPro" id="IPR036637">
    <property type="entry name" value="Phosphohistidine_dom_sf"/>
</dbReference>
<dbReference type="PRINTS" id="PR01736">
    <property type="entry name" value="PHPHTRNFRASE"/>
</dbReference>
<keyword evidence="15 17" id="KW-0460">Magnesium</keyword>
<dbReference type="EMBL" id="JACOPG010000003">
    <property type="protein sequence ID" value="MBC5686829.1"/>
    <property type="molecule type" value="Genomic_DNA"/>
</dbReference>
<dbReference type="GO" id="GO:0008965">
    <property type="term" value="F:phosphoenolpyruvate-protein phosphotransferase activity"/>
    <property type="evidence" value="ECO:0007669"/>
    <property type="project" value="UniProtKB-EC"/>
</dbReference>
<dbReference type="PANTHER" id="PTHR46244">
    <property type="entry name" value="PHOSPHOENOLPYRUVATE-PROTEIN PHOSPHOTRANSFERASE"/>
    <property type="match status" value="1"/>
</dbReference>
<keyword evidence="23" id="KW-1185">Reference proteome</keyword>
<dbReference type="Gene3D" id="3.20.20.60">
    <property type="entry name" value="Phosphoenolpyruvate-binding domains"/>
    <property type="match status" value="1"/>
</dbReference>
<feature type="coiled-coil region" evidence="18">
    <location>
        <begin position="234"/>
        <end position="261"/>
    </location>
</feature>
<evidence type="ECO:0000313" key="23">
    <source>
        <dbReference type="Proteomes" id="UP000643810"/>
    </source>
</evidence>
<evidence type="ECO:0000256" key="18">
    <source>
        <dbReference type="SAM" id="Coils"/>
    </source>
</evidence>
<dbReference type="InterPro" id="IPR050499">
    <property type="entry name" value="PEP-utilizing_PTS_enzyme"/>
</dbReference>
<dbReference type="Proteomes" id="UP000643810">
    <property type="component" value="Unassembled WGS sequence"/>
</dbReference>
<evidence type="ECO:0000256" key="16">
    <source>
        <dbReference type="ARBA" id="ARBA00033235"/>
    </source>
</evidence>
<dbReference type="InterPro" id="IPR006318">
    <property type="entry name" value="PTS_EI-like"/>
</dbReference>